<name>A0A9W9ET55_9EURO</name>
<proteinExistence type="predicted"/>
<sequence length="494" mass="55315">MYQVDYQQSRLEILGHLSATKRAKSSSRLPCEHENNNNNDPLLQLRQVKRLTPPEYKLLKHYIEHTSRDLTVDHQDQYALQIGIPNLALESRPLMKSLLALSAVCKCSDIINQAFSSQHCRKRVLDLLNFADQYHMESLREIQATLPKTKHYDHVLANAAMMGMYGSGSHCVRIWLAETASVGGFSVEIRPRGAQWISFFRAARIAYAGLVGGLRESGNMAPIRDYSDPNTLPDAGSQGFNPYKSSVPTNPQGSPSAHPLYPIFAETIPSALETLNGRARGLKDLLSTDLIDDQYLPDIHACFAALQIFNDIVSVTSAVKATNTMSSGSFDDAFSDDSGIESIIRNLNVSPWIGRYTANITSMIPSKLPRRFIMALIHKAPSRYLGLVEEMIDIVQSDMPMAGMASDDGLGYSKVEPSFAHQFAFDIFAHWLVLVILLDDVWWIGGIGAWELGQIVSFKRNSQCRVGLWSHEGKWWPESMYDISCQFDKHRVYA</sequence>
<dbReference type="PANTHER" id="PTHR47657:SF14">
    <property type="entry name" value="ZN(2)-C6 FUNGAL-TYPE DOMAIN-CONTAINING PROTEIN"/>
    <property type="match status" value="1"/>
</dbReference>
<reference evidence="1" key="1">
    <citation type="submission" date="2022-11" db="EMBL/GenBank/DDBJ databases">
        <authorList>
            <person name="Petersen C."/>
        </authorList>
    </citation>
    <scope>NUCLEOTIDE SEQUENCE</scope>
    <source>
        <strain evidence="1">IBT 30069</strain>
    </source>
</reference>
<dbReference type="EMBL" id="JAPQKH010000007">
    <property type="protein sequence ID" value="KAJ5087365.1"/>
    <property type="molecule type" value="Genomic_DNA"/>
</dbReference>
<evidence type="ECO:0000313" key="2">
    <source>
        <dbReference type="Proteomes" id="UP001149165"/>
    </source>
</evidence>
<evidence type="ECO:0000313" key="1">
    <source>
        <dbReference type="EMBL" id="KAJ5087365.1"/>
    </source>
</evidence>
<dbReference type="OrthoDB" id="5295362at2759"/>
<dbReference type="PANTHER" id="PTHR47657">
    <property type="entry name" value="STEROL REGULATORY ELEMENT-BINDING PROTEIN ECM22"/>
    <property type="match status" value="1"/>
</dbReference>
<dbReference type="GO" id="GO:0000981">
    <property type="term" value="F:DNA-binding transcription factor activity, RNA polymerase II-specific"/>
    <property type="evidence" value="ECO:0007669"/>
    <property type="project" value="TreeGrafter"/>
</dbReference>
<comment type="caution">
    <text evidence="1">The sequence shown here is derived from an EMBL/GenBank/DDBJ whole genome shotgun (WGS) entry which is preliminary data.</text>
</comment>
<dbReference type="Pfam" id="PF11951">
    <property type="entry name" value="Fungal_trans_2"/>
    <property type="match status" value="1"/>
</dbReference>
<reference evidence="1" key="2">
    <citation type="journal article" date="2023" name="IMA Fungus">
        <title>Comparative genomic study of the Penicillium genus elucidates a diverse pangenome and 15 lateral gene transfer events.</title>
        <authorList>
            <person name="Petersen C."/>
            <person name="Sorensen T."/>
            <person name="Nielsen M.R."/>
            <person name="Sondergaard T.E."/>
            <person name="Sorensen J.L."/>
            <person name="Fitzpatrick D.A."/>
            <person name="Frisvad J.C."/>
            <person name="Nielsen K.L."/>
        </authorList>
    </citation>
    <scope>NUCLEOTIDE SEQUENCE</scope>
    <source>
        <strain evidence="1">IBT 30069</strain>
    </source>
</reference>
<dbReference type="Proteomes" id="UP001149165">
    <property type="component" value="Unassembled WGS sequence"/>
</dbReference>
<keyword evidence="2" id="KW-1185">Reference proteome</keyword>
<organism evidence="1 2">
    <name type="scientific">Penicillium angulare</name>
    <dbReference type="NCBI Taxonomy" id="116970"/>
    <lineage>
        <taxon>Eukaryota</taxon>
        <taxon>Fungi</taxon>
        <taxon>Dikarya</taxon>
        <taxon>Ascomycota</taxon>
        <taxon>Pezizomycotina</taxon>
        <taxon>Eurotiomycetes</taxon>
        <taxon>Eurotiomycetidae</taxon>
        <taxon>Eurotiales</taxon>
        <taxon>Aspergillaceae</taxon>
        <taxon>Penicillium</taxon>
    </lineage>
</organism>
<dbReference type="InterPro" id="IPR052400">
    <property type="entry name" value="Zn2-C6_fungal_TF"/>
</dbReference>
<gene>
    <name evidence="1" type="ORF">N7456_010981</name>
</gene>
<protein>
    <submittedName>
        <fullName evidence="1">Uncharacterized protein</fullName>
    </submittedName>
</protein>
<dbReference type="InterPro" id="IPR021858">
    <property type="entry name" value="Fun_TF"/>
</dbReference>
<dbReference type="AlphaFoldDB" id="A0A9W9ET55"/>
<accession>A0A9W9ET55</accession>